<evidence type="ECO:0000313" key="4">
    <source>
        <dbReference type="EMBL" id="ATQ82997.1"/>
    </source>
</evidence>
<dbReference type="EMBL" id="CP024176">
    <property type="protein sequence ID" value="ATQ82997.1"/>
    <property type="molecule type" value="Genomic_DNA"/>
</dbReference>
<evidence type="ECO:0000256" key="1">
    <source>
        <dbReference type="ARBA" id="ARBA00012417"/>
    </source>
</evidence>
<dbReference type="PANTHER" id="PTHR11669">
    <property type="entry name" value="REPLICATION FACTOR C / DNA POLYMERASE III GAMMA-TAU SUBUNIT"/>
    <property type="match status" value="1"/>
</dbReference>
<organism evidence="4">
    <name type="scientific">Faucicola osloensis</name>
    <name type="common">Moraxella osloensis</name>
    <dbReference type="NCBI Taxonomy" id="34062"/>
    <lineage>
        <taxon>Bacteria</taxon>
        <taxon>Pseudomonadati</taxon>
        <taxon>Pseudomonadota</taxon>
        <taxon>Gammaproteobacteria</taxon>
        <taxon>Moraxellales</taxon>
        <taxon>Moraxellaceae</taxon>
        <taxon>Faucicola</taxon>
    </lineage>
</organism>
<sequence>MASTITTSQSKSPKQSNIESTPNEITQYYYPDPVNHQVIQQWLFMDLLPWQQATWQYLTTHIDALPHAMLFAGNAGTGKRAFVYRFVAWALCENQRVNEQGVATACGQCQSCQWLIANTHPDLYQIPTPTVARDASPKSKANNTLVAQAPTHQSGYSIKIDEIRELQPFVTQSSGGLRIVVIHQADAMTLAASNALLKTLEEPAENVLMLLISDSPSQLLPTIRSRLQAFSVSHITPAQSMQVMQQLMPNTDTATLKQVSELSGYAPFLALQMLNSEWYQHRQTWINSFQAVRSGQRTPVQASNYWQKTLTLTDFLYLSQALLVPLGQFAVGISASANDLDFGKLQPPPTLRQISQLQRVIDQIWQDRQQHIQDKLCYDKIFSTMLDC</sequence>
<comment type="catalytic activity">
    <reaction evidence="3">
        <text>DNA(n) + a 2'-deoxyribonucleoside 5'-triphosphate = DNA(n+1) + diphosphate</text>
        <dbReference type="Rhea" id="RHEA:22508"/>
        <dbReference type="Rhea" id="RHEA-COMP:17339"/>
        <dbReference type="Rhea" id="RHEA-COMP:17340"/>
        <dbReference type="ChEBI" id="CHEBI:33019"/>
        <dbReference type="ChEBI" id="CHEBI:61560"/>
        <dbReference type="ChEBI" id="CHEBI:173112"/>
        <dbReference type="EC" id="2.7.7.7"/>
    </reaction>
</comment>
<gene>
    <name evidence="4" type="ORF">YHS_03660</name>
</gene>
<keyword evidence="2 4" id="KW-0239">DNA-directed DNA polymerase</keyword>
<proteinExistence type="predicted"/>
<reference evidence="4" key="1">
    <citation type="submission" date="2017-11" db="EMBL/GenBank/DDBJ databases">
        <title>Complete Genome Sequence from Moraxella oslensis YHS isolated from human skin.</title>
        <authorList>
            <person name="Lee K."/>
            <person name="Lim J.Y."/>
            <person name="Hwang I."/>
        </authorList>
    </citation>
    <scope>NUCLEOTIDE SEQUENCE</scope>
    <source>
        <strain evidence="4">YHS</strain>
    </source>
</reference>
<dbReference type="Pfam" id="PF13177">
    <property type="entry name" value="DNA_pol3_delta2"/>
    <property type="match status" value="1"/>
</dbReference>
<dbReference type="InterPro" id="IPR050238">
    <property type="entry name" value="DNA_Rep/Repair_Clamp_Loader"/>
</dbReference>
<dbReference type="InterPro" id="IPR027417">
    <property type="entry name" value="P-loop_NTPase"/>
</dbReference>
<dbReference type="EC" id="2.7.7.7" evidence="1"/>
<dbReference type="AlphaFoldDB" id="A0AAD0EXA1"/>
<keyword evidence="2 4" id="KW-0548">Nucleotidyltransferase</keyword>
<dbReference type="Gene3D" id="3.40.50.300">
    <property type="entry name" value="P-loop containing nucleotide triphosphate hydrolases"/>
    <property type="match status" value="1"/>
</dbReference>
<dbReference type="GO" id="GO:0006261">
    <property type="term" value="P:DNA-templated DNA replication"/>
    <property type="evidence" value="ECO:0007669"/>
    <property type="project" value="TreeGrafter"/>
</dbReference>
<name>A0AAD0EXA1_FAUOS</name>
<accession>A0AAD0EXA1</accession>
<keyword evidence="2 4" id="KW-0808">Transferase</keyword>
<dbReference type="GO" id="GO:0003887">
    <property type="term" value="F:DNA-directed DNA polymerase activity"/>
    <property type="evidence" value="ECO:0007669"/>
    <property type="project" value="UniProtKB-KW"/>
</dbReference>
<dbReference type="SUPFAM" id="SSF52540">
    <property type="entry name" value="P-loop containing nucleoside triphosphate hydrolases"/>
    <property type="match status" value="1"/>
</dbReference>
<dbReference type="PANTHER" id="PTHR11669:SF8">
    <property type="entry name" value="DNA POLYMERASE III SUBUNIT DELTA"/>
    <property type="match status" value="1"/>
</dbReference>
<protein>
    <recommendedName>
        <fullName evidence="1">DNA-directed DNA polymerase</fullName>
        <ecNumber evidence="1">2.7.7.7</ecNumber>
    </recommendedName>
</protein>
<evidence type="ECO:0000256" key="3">
    <source>
        <dbReference type="ARBA" id="ARBA00049244"/>
    </source>
</evidence>
<evidence type="ECO:0000256" key="2">
    <source>
        <dbReference type="ARBA" id="ARBA00022932"/>
    </source>
</evidence>